<dbReference type="STRING" id="946483.Cenrod_0475"/>
<dbReference type="HOGENOM" id="CLU_042140_0_0_4"/>
<dbReference type="AlphaFoldDB" id="U5N5P3"/>
<accession>U5N5P3</accession>
<name>U5N5P3_9BURK</name>
<sequence length="501" mass="57712">MRSVINPQMKLGEDPIANIQLDLRSRDDIPKLLLGLQYIYTTPDVRKEVFSILSEILPVLHSGEKVQAHMGRPGMSQWQILVIGVVRLGLNIDYDRLQELVNQHRTLRQMLGHTDWYDETKYNVQTLKDNLRLFTPEILDRINQVVVKTGHTLVKKSPDDVLHGRCDSFVVETDVHFPTDLNLLFDAIQKIIAWSAKLAEKHKLSGWRQHEHSYRQFKKQYRHIQRLRRSHSQNEAKRAAKEAAIHEACEEYLKQAKELFERATQTRQEVVLATSQIGAREQGLVSKLQVFIGHAEKLSDQIRRRVINGERIPHSEKIFSLFEPHTEWISKGKAGVPVELGVKVCILEDQYRFILHHHVMEKQEDNEVAILMVEAAKERFPTLNAVSFDKGFHSQENQKKLATLLGCAALPKKGRCSQVEKERESSETFVKLRKAHSAVESAINGLEHFGLDMCPDEGIKGFKRYVSLSVLARNFYRIGMVVRQQWIDAKRKTPSPIRRAA</sequence>
<dbReference type="Proteomes" id="UP000017184">
    <property type="component" value="Chromosome"/>
</dbReference>
<keyword evidence="2" id="KW-1185">Reference proteome</keyword>
<dbReference type="OrthoDB" id="8549685at2"/>
<dbReference type="RefSeq" id="WP_022771411.1">
    <property type="nucleotide sequence ID" value="NC_022576.1"/>
</dbReference>
<dbReference type="KEGG" id="cbx:Cenrod_0475"/>
<dbReference type="PATRIC" id="fig|946483.4.peg.476"/>
<dbReference type="NCBIfam" id="NF033593">
    <property type="entry name" value="transpos_ISNCY_1"/>
    <property type="match status" value="1"/>
</dbReference>
<gene>
    <name evidence="1" type="ORF">Cenrod_0475</name>
</gene>
<organism evidence="1 2">
    <name type="scientific">Candidatus Symbiobacter mobilis CR</name>
    <dbReference type="NCBI Taxonomy" id="946483"/>
    <lineage>
        <taxon>Bacteria</taxon>
        <taxon>Pseudomonadati</taxon>
        <taxon>Pseudomonadota</taxon>
        <taxon>Betaproteobacteria</taxon>
        <taxon>Burkholderiales</taxon>
        <taxon>Comamonadaceae</taxon>
    </lineage>
</organism>
<protein>
    <submittedName>
        <fullName evidence="1">Transposase</fullName>
    </submittedName>
</protein>
<dbReference type="EMBL" id="CP004885">
    <property type="protein sequence ID" value="AGX86590.1"/>
    <property type="molecule type" value="Genomic_DNA"/>
</dbReference>
<proteinExistence type="predicted"/>
<evidence type="ECO:0000313" key="2">
    <source>
        <dbReference type="Proteomes" id="UP000017184"/>
    </source>
</evidence>
<dbReference type="eggNOG" id="COG3039">
    <property type="taxonomic scope" value="Bacteria"/>
</dbReference>
<reference evidence="1 2" key="1">
    <citation type="journal article" date="2013" name="Genome Biol.">
        <title>Genomic analysis reveals key aspects of prokaryotic symbiosis in the phototrophic consortium "Chlorochromatium aggregatum".</title>
        <authorList>
            <person name="Liu Z."/>
            <person name="Muller J."/>
            <person name="Li T."/>
            <person name="Alvey R.M."/>
            <person name="Vogl K."/>
            <person name="Frigaard N.U."/>
            <person name="Rockwell N.C."/>
            <person name="Boyd E.S."/>
            <person name="Tomsho L.P."/>
            <person name="Schuster S.C."/>
            <person name="Henke P."/>
            <person name="Rohde M."/>
            <person name="Overmann J."/>
            <person name="Bryant D.A."/>
        </authorList>
    </citation>
    <scope>NUCLEOTIDE SEQUENCE [LARGE SCALE GENOMIC DNA]</scope>
    <source>
        <strain evidence="1">CR</strain>
    </source>
</reference>
<evidence type="ECO:0000313" key="1">
    <source>
        <dbReference type="EMBL" id="AGX86590.1"/>
    </source>
</evidence>